<dbReference type="EMBL" id="UINC01046918">
    <property type="protein sequence ID" value="SVB55531.1"/>
    <property type="molecule type" value="Genomic_DNA"/>
</dbReference>
<evidence type="ECO:0000313" key="1">
    <source>
        <dbReference type="EMBL" id="SVB55531.1"/>
    </source>
</evidence>
<dbReference type="AlphaFoldDB" id="A0A382F074"/>
<gene>
    <name evidence="1" type="ORF">METZ01_LOCUS208385</name>
</gene>
<sequence length="78" mass="9183">MSEDNQLRNIPFPVKIRNFITNFSNVDIYTFSSIKNNLIKFGSSVKKNMGTFVIVINYSFDENSILFLLYKRLRIILK</sequence>
<accession>A0A382F074</accession>
<proteinExistence type="predicted"/>
<name>A0A382F074_9ZZZZ</name>
<organism evidence="1">
    <name type="scientific">marine metagenome</name>
    <dbReference type="NCBI Taxonomy" id="408172"/>
    <lineage>
        <taxon>unclassified sequences</taxon>
        <taxon>metagenomes</taxon>
        <taxon>ecological metagenomes</taxon>
    </lineage>
</organism>
<protein>
    <submittedName>
        <fullName evidence="1">Uncharacterized protein</fullName>
    </submittedName>
</protein>
<reference evidence="1" key="1">
    <citation type="submission" date="2018-05" db="EMBL/GenBank/DDBJ databases">
        <authorList>
            <person name="Lanie J.A."/>
            <person name="Ng W.-L."/>
            <person name="Kazmierczak K.M."/>
            <person name="Andrzejewski T.M."/>
            <person name="Davidsen T.M."/>
            <person name="Wayne K.J."/>
            <person name="Tettelin H."/>
            <person name="Glass J.I."/>
            <person name="Rusch D."/>
            <person name="Podicherti R."/>
            <person name="Tsui H.-C.T."/>
            <person name="Winkler M.E."/>
        </authorList>
    </citation>
    <scope>NUCLEOTIDE SEQUENCE</scope>
</reference>